<organism evidence="2 3">
    <name type="scientific">Orchesella dallaii</name>
    <dbReference type="NCBI Taxonomy" id="48710"/>
    <lineage>
        <taxon>Eukaryota</taxon>
        <taxon>Metazoa</taxon>
        <taxon>Ecdysozoa</taxon>
        <taxon>Arthropoda</taxon>
        <taxon>Hexapoda</taxon>
        <taxon>Collembola</taxon>
        <taxon>Entomobryomorpha</taxon>
        <taxon>Entomobryoidea</taxon>
        <taxon>Orchesellidae</taxon>
        <taxon>Orchesellinae</taxon>
        <taxon>Orchesella</taxon>
    </lineage>
</organism>
<keyword evidence="3" id="KW-1185">Reference proteome</keyword>
<sequence>MYAWKITKVQTVSSTKRKTNASCSQPTLFIFLHISSLYRYTEKGMALTQGYPANPTAATLRVQCAGSRRAKQALTQQEQNWMDKGNGSSGKQGKQREEKPASSRCDDENLRNIMDERKAKKDCLWSKEKEGSPQKPRHTSRHPGELVPSRLLASSLKGIKKIETRSRANLKIHDDNQMKPSGTQEENPLDIRFNVIRQSVAAHLVD</sequence>
<protein>
    <submittedName>
        <fullName evidence="2">Uncharacterized protein</fullName>
    </submittedName>
</protein>
<evidence type="ECO:0000256" key="1">
    <source>
        <dbReference type="SAM" id="MobiDB-lite"/>
    </source>
</evidence>
<feature type="compositionally biased region" description="Basic and acidic residues" evidence="1">
    <location>
        <begin position="94"/>
        <end position="132"/>
    </location>
</feature>
<dbReference type="Proteomes" id="UP001642540">
    <property type="component" value="Unassembled WGS sequence"/>
</dbReference>
<proteinExistence type="predicted"/>
<feature type="region of interest" description="Disordered" evidence="1">
    <location>
        <begin position="69"/>
        <end position="145"/>
    </location>
</feature>
<name>A0ABP1PKQ2_9HEXA</name>
<reference evidence="2 3" key="1">
    <citation type="submission" date="2024-08" db="EMBL/GenBank/DDBJ databases">
        <authorList>
            <person name="Cucini C."/>
            <person name="Frati F."/>
        </authorList>
    </citation>
    <scope>NUCLEOTIDE SEQUENCE [LARGE SCALE GENOMIC DNA]</scope>
</reference>
<gene>
    <name evidence="2" type="ORF">ODALV1_LOCUS1137</name>
</gene>
<comment type="caution">
    <text evidence="2">The sequence shown here is derived from an EMBL/GenBank/DDBJ whole genome shotgun (WGS) entry which is preliminary data.</text>
</comment>
<evidence type="ECO:0000313" key="2">
    <source>
        <dbReference type="EMBL" id="CAL8070231.1"/>
    </source>
</evidence>
<dbReference type="EMBL" id="CAXLJM020000004">
    <property type="protein sequence ID" value="CAL8070231.1"/>
    <property type="molecule type" value="Genomic_DNA"/>
</dbReference>
<evidence type="ECO:0000313" key="3">
    <source>
        <dbReference type="Proteomes" id="UP001642540"/>
    </source>
</evidence>
<accession>A0ABP1PKQ2</accession>